<dbReference type="GO" id="GO:0016020">
    <property type="term" value="C:membrane"/>
    <property type="evidence" value="ECO:0007669"/>
    <property type="project" value="InterPro"/>
</dbReference>
<dbReference type="Proteomes" id="UP000192257">
    <property type="component" value="Unassembled WGS sequence"/>
</dbReference>
<evidence type="ECO:0000256" key="7">
    <source>
        <dbReference type="RuleBase" id="RU366077"/>
    </source>
</evidence>
<keyword evidence="2 7" id="KW-0645">Protease</keyword>
<dbReference type="Pfam" id="PF01457">
    <property type="entry name" value="Peptidase_M8"/>
    <property type="match status" value="1"/>
</dbReference>
<dbReference type="GeneID" id="39991676"/>
<dbReference type="Gene3D" id="2.30.34.10">
    <property type="entry name" value="Leishmanolysin domain 4"/>
    <property type="match status" value="1"/>
</dbReference>
<feature type="transmembrane region" description="Helical" evidence="9">
    <location>
        <begin position="392"/>
        <end position="411"/>
    </location>
</feature>
<keyword evidence="4 7" id="KW-0378">Hydrolase</keyword>
<feature type="compositionally biased region" description="Basic and acidic residues" evidence="8">
    <location>
        <begin position="93"/>
        <end position="104"/>
    </location>
</feature>
<evidence type="ECO:0000256" key="3">
    <source>
        <dbReference type="ARBA" id="ARBA00022723"/>
    </source>
</evidence>
<evidence type="ECO:0000256" key="5">
    <source>
        <dbReference type="ARBA" id="ARBA00022833"/>
    </source>
</evidence>
<evidence type="ECO:0000256" key="4">
    <source>
        <dbReference type="ARBA" id="ARBA00022801"/>
    </source>
</evidence>
<organism evidence="10 11">
    <name type="scientific">Trypanosoma theileri</name>
    <dbReference type="NCBI Taxonomy" id="67003"/>
    <lineage>
        <taxon>Eukaryota</taxon>
        <taxon>Discoba</taxon>
        <taxon>Euglenozoa</taxon>
        <taxon>Kinetoplastea</taxon>
        <taxon>Metakinetoplastina</taxon>
        <taxon>Trypanosomatida</taxon>
        <taxon>Trypanosomatidae</taxon>
        <taxon>Trypanosoma</taxon>
    </lineage>
</organism>
<evidence type="ECO:0000256" key="1">
    <source>
        <dbReference type="ARBA" id="ARBA00005860"/>
    </source>
</evidence>
<dbReference type="AlphaFoldDB" id="A0A1X0NDH3"/>
<keyword evidence="11" id="KW-1185">Reference proteome</keyword>
<gene>
    <name evidence="10" type="ORF">TM35_001441020</name>
</gene>
<evidence type="ECO:0000313" key="10">
    <source>
        <dbReference type="EMBL" id="ORC80782.1"/>
    </source>
</evidence>
<dbReference type="EMBL" id="NBCO01000144">
    <property type="protein sequence ID" value="ORC80782.1"/>
    <property type="molecule type" value="Genomic_DNA"/>
</dbReference>
<evidence type="ECO:0000313" key="11">
    <source>
        <dbReference type="Proteomes" id="UP000192257"/>
    </source>
</evidence>
<sequence length="412" mass="43688">QGICAKVRCDNDKKVSVQLKGHVGNKEERWHKCPEDGGSINIADVAGTEFSEGTIVCPKYEEVCTGWPETNSPVIKLNSDKEESDGYYIVLNDGEKEAKPEKGQKPTHAPSVSSVSPEEDESHVELHESDIVKEAPESEHPDKHEAPKGQEPVKHRDASHNSLGNVRVHNTGVSTASSDGGIGTGGTNTNNNSAVGSGGISNEKHPVTVPERVHTTPPPPTPAAPLPTPADPLVPAKTPADGALQQPVDPPAENNDKQNEIQTSPELKSPTGEQEKNSSPAGPNDKVHSSNSSTTASEDSIKVQSDAREKESEQKKPRDNADDVATAPSTSNPNSNGNTMQSTNTINGANEPSTHTANNTVLNGTNLNEDQMKETLNHTNVMNVMGPDSSIMVSYMAPLALLVCVVGFVMVP</sequence>
<dbReference type="EC" id="3.4.24.-" evidence="7"/>
<evidence type="ECO:0000256" key="6">
    <source>
        <dbReference type="ARBA" id="ARBA00023049"/>
    </source>
</evidence>
<evidence type="ECO:0000256" key="8">
    <source>
        <dbReference type="SAM" id="MobiDB-lite"/>
    </source>
</evidence>
<feature type="compositionally biased region" description="Pro residues" evidence="8">
    <location>
        <begin position="216"/>
        <end position="232"/>
    </location>
</feature>
<dbReference type="GO" id="GO:0006508">
    <property type="term" value="P:proteolysis"/>
    <property type="evidence" value="ECO:0007669"/>
    <property type="project" value="UniProtKB-KW"/>
</dbReference>
<dbReference type="GO" id="GO:0007155">
    <property type="term" value="P:cell adhesion"/>
    <property type="evidence" value="ECO:0007669"/>
    <property type="project" value="InterPro"/>
</dbReference>
<dbReference type="VEuPathDB" id="TriTrypDB:TM35_001441020"/>
<comment type="cofactor">
    <cofactor evidence="7">
        <name>Zn(2+)</name>
        <dbReference type="ChEBI" id="CHEBI:29105"/>
    </cofactor>
    <text evidence="7">Binds 1 zinc ion per subunit.</text>
</comment>
<accession>A0A1X0NDH3</accession>
<keyword evidence="9" id="KW-0812">Transmembrane</keyword>
<proteinExistence type="inferred from homology"/>
<dbReference type="InterPro" id="IPR001577">
    <property type="entry name" value="Peptidase_M8"/>
</dbReference>
<evidence type="ECO:0000256" key="9">
    <source>
        <dbReference type="SAM" id="Phobius"/>
    </source>
</evidence>
<comment type="similarity">
    <text evidence="1 7">Belongs to the peptidase M8 family.</text>
</comment>
<keyword evidence="5 7" id="KW-0862">Zinc</keyword>
<feature type="region of interest" description="Disordered" evidence="8">
    <location>
        <begin position="69"/>
        <end position="360"/>
    </location>
</feature>
<keyword evidence="6 7" id="KW-0482">Metalloprotease</keyword>
<evidence type="ECO:0000256" key="2">
    <source>
        <dbReference type="ARBA" id="ARBA00022670"/>
    </source>
</evidence>
<feature type="compositionally biased region" description="Basic and acidic residues" evidence="8">
    <location>
        <begin position="299"/>
        <end position="321"/>
    </location>
</feature>
<feature type="compositionally biased region" description="Low complexity" evidence="8">
    <location>
        <begin position="325"/>
        <end position="336"/>
    </location>
</feature>
<keyword evidence="3 7" id="KW-0479">Metal-binding</keyword>
<comment type="caution">
    <text evidence="10">The sequence shown here is derived from an EMBL/GenBank/DDBJ whole genome shotgun (WGS) entry which is preliminary data.</text>
</comment>
<name>A0A1X0NDH3_9TRYP</name>
<reference evidence="10 11" key="1">
    <citation type="submission" date="2017-03" db="EMBL/GenBank/DDBJ databases">
        <title>An alternative strategy for trypanosome survival in the mammalian bloodstream revealed through genome and transcriptome analysis of the ubiquitous bovine parasite Trypanosoma (Megatrypanum) theileri.</title>
        <authorList>
            <person name="Kelly S."/>
            <person name="Ivens A."/>
            <person name="Mott A."/>
            <person name="O'Neill E."/>
            <person name="Emms D."/>
            <person name="Macleod O."/>
            <person name="Voorheis P."/>
            <person name="Matthews J."/>
            <person name="Matthews K."/>
            <person name="Carrington M."/>
        </authorList>
    </citation>
    <scope>NUCLEOTIDE SEQUENCE [LARGE SCALE GENOMIC DNA]</scope>
    <source>
        <strain evidence="10">Edinburgh</strain>
    </source>
</reference>
<dbReference type="GO" id="GO:0004222">
    <property type="term" value="F:metalloendopeptidase activity"/>
    <property type="evidence" value="ECO:0007669"/>
    <property type="project" value="UniProtKB-UniRule"/>
</dbReference>
<feature type="compositionally biased region" description="Basic and acidic residues" evidence="8">
    <location>
        <begin position="202"/>
        <end position="214"/>
    </location>
</feature>
<protein>
    <recommendedName>
        <fullName evidence="7">Leishmanolysin-like peptidase</fullName>
        <ecNumber evidence="7">3.4.24.-</ecNumber>
    </recommendedName>
</protein>
<feature type="non-terminal residue" evidence="10">
    <location>
        <position position="1"/>
    </location>
</feature>
<feature type="compositionally biased region" description="Basic and acidic residues" evidence="8">
    <location>
        <begin position="123"/>
        <end position="159"/>
    </location>
</feature>
<feature type="compositionally biased region" description="Polar residues" evidence="8">
    <location>
        <begin position="337"/>
        <end position="360"/>
    </location>
</feature>
<dbReference type="GO" id="GO:0046872">
    <property type="term" value="F:metal ion binding"/>
    <property type="evidence" value="ECO:0007669"/>
    <property type="project" value="UniProtKB-KW"/>
</dbReference>
<keyword evidence="9" id="KW-0472">Membrane</keyword>
<keyword evidence="9" id="KW-1133">Transmembrane helix</keyword>
<feature type="compositionally biased region" description="Low complexity" evidence="8">
    <location>
        <begin position="289"/>
        <end position="298"/>
    </location>
</feature>
<dbReference type="RefSeq" id="XP_028876811.1">
    <property type="nucleotide sequence ID" value="XM_029031896.1"/>
</dbReference>